<keyword evidence="1" id="KW-0812">Transmembrane</keyword>
<feature type="transmembrane region" description="Helical" evidence="1">
    <location>
        <begin position="310"/>
        <end position="327"/>
    </location>
</feature>
<feature type="transmembrane region" description="Helical" evidence="1">
    <location>
        <begin position="101"/>
        <end position="119"/>
    </location>
</feature>
<evidence type="ECO:0008006" key="4">
    <source>
        <dbReference type="Google" id="ProtNLM"/>
    </source>
</evidence>
<proteinExistence type="predicted"/>
<reference evidence="2" key="1">
    <citation type="journal article" date="2014" name="Int. J. Syst. Evol. Microbiol.">
        <title>Complete genome sequence of Corynebacterium casei LMG S-19264T (=DSM 44701T), isolated from a smear-ripened cheese.</title>
        <authorList>
            <consortium name="US DOE Joint Genome Institute (JGI-PGF)"/>
            <person name="Walter F."/>
            <person name="Albersmeier A."/>
            <person name="Kalinowski J."/>
            <person name="Ruckert C."/>
        </authorList>
    </citation>
    <scope>NUCLEOTIDE SEQUENCE</scope>
    <source>
        <strain evidence="2">VKM Ac-1401</strain>
    </source>
</reference>
<feature type="transmembrane region" description="Helical" evidence="1">
    <location>
        <begin position="25"/>
        <end position="43"/>
    </location>
</feature>
<keyword evidence="1" id="KW-0472">Membrane</keyword>
<gene>
    <name evidence="2" type="ORF">GCM10017584_11990</name>
</gene>
<comment type="caution">
    <text evidence="2">The sequence shown here is derived from an EMBL/GenBank/DDBJ whole genome shotgun (WGS) entry which is preliminary data.</text>
</comment>
<accession>A0A9W6H8M5</accession>
<dbReference type="AlphaFoldDB" id="A0A9W6H8M5"/>
<feature type="transmembrane region" description="Helical" evidence="1">
    <location>
        <begin position="356"/>
        <end position="377"/>
    </location>
</feature>
<dbReference type="EMBL" id="BSEN01000004">
    <property type="protein sequence ID" value="GLJ75625.1"/>
    <property type="molecule type" value="Genomic_DNA"/>
</dbReference>
<feature type="transmembrane region" description="Helical" evidence="1">
    <location>
        <begin position="171"/>
        <end position="194"/>
    </location>
</feature>
<evidence type="ECO:0000256" key="1">
    <source>
        <dbReference type="SAM" id="Phobius"/>
    </source>
</evidence>
<protein>
    <recommendedName>
        <fullName evidence="4">DUF2029 domain-containing protein</fullName>
    </recommendedName>
</protein>
<sequence length="442" mass="48089">MGIDPAPAPAPEVPSDVRRFFSNPLTLWIAFLLVHLIVGWLSLDTNSMPLGDVYLVYKPWAQLAAQGTSVVGIQTDWVYPLGALVPIMLPLLFGADGYTGGWLTMVLLLDAAAFAVLIIGRDRRRIAVAWWWLAFLLLLGPIAIGRLDAVSASLAIIGLLWLTFHEKAAVVMLAAATWIKVWPAALIAAALVAFRTRWRILGYAAVTSLILVIVALALGAGAHVFSFITMQTGRGLQIEAPVSTIWMWQVALGVPEAVIYYDRELLTFQVTGAGSTTAGALMNPLLAVSVAVVLLIGIRAVRRGAPVTRILPELSLAFVAAFIAFNKVGSPQYVTWLAAPIVIGLVYQGRGFRTPAVLVTVTAALTQMIYPYLYGLVLTAQPVMLVVLTARNLMFFVILGWAVAALWRGRRGAEFDELPRHVWPFRSAERFADEPEDVPAER</sequence>
<reference evidence="2" key="2">
    <citation type="submission" date="2023-01" db="EMBL/GenBank/DDBJ databases">
        <authorList>
            <person name="Sun Q."/>
            <person name="Evtushenko L."/>
        </authorList>
    </citation>
    <scope>NUCLEOTIDE SEQUENCE</scope>
    <source>
        <strain evidence="2">VKM Ac-1401</strain>
    </source>
</reference>
<evidence type="ECO:0000313" key="3">
    <source>
        <dbReference type="Proteomes" id="UP001142372"/>
    </source>
</evidence>
<dbReference type="RefSeq" id="WP_271176308.1">
    <property type="nucleotide sequence ID" value="NZ_BAAAJO010000004.1"/>
</dbReference>
<keyword evidence="3" id="KW-1185">Reference proteome</keyword>
<dbReference type="Proteomes" id="UP001142372">
    <property type="component" value="Unassembled WGS sequence"/>
</dbReference>
<organism evidence="2 3">
    <name type="scientific">Leifsonia poae</name>
    <dbReference type="NCBI Taxonomy" id="110933"/>
    <lineage>
        <taxon>Bacteria</taxon>
        <taxon>Bacillati</taxon>
        <taxon>Actinomycetota</taxon>
        <taxon>Actinomycetes</taxon>
        <taxon>Micrococcales</taxon>
        <taxon>Microbacteriaceae</taxon>
        <taxon>Leifsonia</taxon>
    </lineage>
</organism>
<feature type="transmembrane region" description="Helical" evidence="1">
    <location>
        <begin position="200"/>
        <end position="228"/>
    </location>
</feature>
<feature type="transmembrane region" description="Helical" evidence="1">
    <location>
        <begin position="383"/>
        <end position="407"/>
    </location>
</feature>
<keyword evidence="1" id="KW-1133">Transmembrane helix</keyword>
<feature type="transmembrane region" description="Helical" evidence="1">
    <location>
        <begin position="126"/>
        <end position="143"/>
    </location>
</feature>
<name>A0A9W6H8M5_9MICO</name>
<evidence type="ECO:0000313" key="2">
    <source>
        <dbReference type="EMBL" id="GLJ75625.1"/>
    </source>
</evidence>
<feature type="transmembrane region" description="Helical" evidence="1">
    <location>
        <begin position="281"/>
        <end position="298"/>
    </location>
</feature>